<accession>A0ABM7XCV4</accession>
<dbReference type="Pfam" id="PF00119">
    <property type="entry name" value="ATP-synt_A"/>
    <property type="match status" value="1"/>
</dbReference>
<dbReference type="PRINTS" id="PR00123">
    <property type="entry name" value="ATPASEA"/>
</dbReference>
<evidence type="ECO:0000256" key="2">
    <source>
        <dbReference type="ARBA" id="ARBA00006810"/>
    </source>
</evidence>
<keyword evidence="7 11" id="KW-1133">Transmembrane helix</keyword>
<feature type="transmembrane region" description="Helical" evidence="11">
    <location>
        <begin position="218"/>
        <end position="235"/>
    </location>
</feature>
<evidence type="ECO:0000256" key="6">
    <source>
        <dbReference type="ARBA" id="ARBA00022781"/>
    </source>
</evidence>
<keyword evidence="4 11" id="KW-0138">CF(0)</keyword>
<keyword evidence="5 11" id="KW-0812">Transmembrane</keyword>
<keyword evidence="15" id="KW-1185">Reference proteome</keyword>
<evidence type="ECO:0000256" key="13">
    <source>
        <dbReference type="SAM" id="MobiDB-lite"/>
    </source>
</evidence>
<reference evidence="15" key="1">
    <citation type="journal article" date="2022" name="Int. J. Syst. Evol. Microbiol.">
        <title>Anaeromyxobacter oryzae sp. nov., Anaeromyxobacter diazotrophicus sp. nov. and Anaeromyxobacter paludicola sp. nov., isolated from paddy soils.</title>
        <authorList>
            <person name="Itoh H."/>
            <person name="Xu Z."/>
            <person name="Mise K."/>
            <person name="Masuda Y."/>
            <person name="Ushijima N."/>
            <person name="Hayakawa C."/>
            <person name="Shiratori Y."/>
            <person name="Senoo K."/>
        </authorList>
    </citation>
    <scope>NUCLEOTIDE SEQUENCE [LARGE SCALE GENOMIC DNA]</scope>
    <source>
        <strain evidence="15">Red630</strain>
    </source>
</reference>
<feature type="transmembrane region" description="Helical" evidence="11">
    <location>
        <begin position="188"/>
        <end position="212"/>
    </location>
</feature>
<dbReference type="PANTHER" id="PTHR11410:SF0">
    <property type="entry name" value="ATP SYNTHASE SUBUNIT A"/>
    <property type="match status" value="1"/>
</dbReference>
<dbReference type="Gene3D" id="1.20.120.220">
    <property type="entry name" value="ATP synthase, F0 complex, subunit A"/>
    <property type="match status" value="1"/>
</dbReference>
<evidence type="ECO:0000256" key="7">
    <source>
        <dbReference type="ARBA" id="ARBA00022989"/>
    </source>
</evidence>
<keyword evidence="8 11" id="KW-0406">Ion transport</keyword>
<evidence type="ECO:0000256" key="8">
    <source>
        <dbReference type="ARBA" id="ARBA00023065"/>
    </source>
</evidence>
<evidence type="ECO:0000256" key="1">
    <source>
        <dbReference type="ARBA" id="ARBA00004141"/>
    </source>
</evidence>
<keyword evidence="11" id="KW-1003">Cell membrane</keyword>
<feature type="compositionally biased region" description="Low complexity" evidence="13">
    <location>
        <begin position="21"/>
        <end position="42"/>
    </location>
</feature>
<dbReference type="SUPFAM" id="SSF81336">
    <property type="entry name" value="F1F0 ATP synthase subunit A"/>
    <property type="match status" value="1"/>
</dbReference>
<comment type="function">
    <text evidence="11 12">Key component of the proton channel; it plays a direct role in the translocation of protons across the membrane.</text>
</comment>
<evidence type="ECO:0000256" key="10">
    <source>
        <dbReference type="ARBA" id="ARBA00023310"/>
    </source>
</evidence>
<keyword evidence="10 11" id="KW-0066">ATP synthesis</keyword>
<dbReference type="CDD" id="cd00310">
    <property type="entry name" value="ATP-synt_Fo_a_6"/>
    <property type="match status" value="1"/>
</dbReference>
<feature type="transmembrane region" description="Helical" evidence="11">
    <location>
        <begin position="256"/>
        <end position="275"/>
    </location>
</feature>
<feature type="transmembrane region" description="Helical" evidence="11">
    <location>
        <begin position="132"/>
        <end position="149"/>
    </location>
</feature>
<keyword evidence="9 11" id="KW-0472">Membrane</keyword>
<organism evidence="14 15">
    <name type="scientific">Anaeromyxobacter paludicola</name>
    <dbReference type="NCBI Taxonomy" id="2918171"/>
    <lineage>
        <taxon>Bacteria</taxon>
        <taxon>Pseudomonadati</taxon>
        <taxon>Myxococcota</taxon>
        <taxon>Myxococcia</taxon>
        <taxon>Myxococcales</taxon>
        <taxon>Cystobacterineae</taxon>
        <taxon>Anaeromyxobacteraceae</taxon>
        <taxon>Anaeromyxobacter</taxon>
    </lineage>
</organism>
<keyword evidence="3 11" id="KW-0813">Transport</keyword>
<protein>
    <recommendedName>
        <fullName evidence="11 12">ATP synthase subunit a</fullName>
    </recommendedName>
    <alternativeName>
        <fullName evidence="11">ATP synthase F0 sector subunit a</fullName>
    </alternativeName>
    <alternativeName>
        <fullName evidence="11">F-ATPase subunit 6</fullName>
    </alternativeName>
</protein>
<keyword evidence="6 11" id="KW-0375">Hydrogen ion transport</keyword>
<feature type="region of interest" description="Disordered" evidence="13">
    <location>
        <begin position="21"/>
        <end position="74"/>
    </location>
</feature>
<dbReference type="InterPro" id="IPR035908">
    <property type="entry name" value="F0_ATP_A_sf"/>
</dbReference>
<dbReference type="InterPro" id="IPR045083">
    <property type="entry name" value="ATP_synth_F0_asu_bact/mt"/>
</dbReference>
<dbReference type="EMBL" id="AP025592">
    <property type="protein sequence ID" value="BDG09698.1"/>
    <property type="molecule type" value="Genomic_DNA"/>
</dbReference>
<evidence type="ECO:0000256" key="12">
    <source>
        <dbReference type="RuleBase" id="RU000483"/>
    </source>
</evidence>
<dbReference type="NCBIfam" id="TIGR01131">
    <property type="entry name" value="ATP_synt_6_or_A"/>
    <property type="match status" value="1"/>
</dbReference>
<sequence length="378" mass="39914">MNAVIVALALALGQAQEPAAAPAPAEHAAPAAGQAETPAVAPGEHEVAPGQGAHEHGGNVAEPAGHEGAEHEESLSDVLMEHVSDSYVLEFPGFCHGGFSAGCELDLREVFGTALVFHVGGTAVDMTPTKHLIMLWLASALLLLAFFAASRNRELVPRGLYNFLELLVQFVRDEIAMKNIGKADADRFVPYLCTAFFFILFANLFGLIPYAATATGNLAVTLTLAVFTFLITQYAQIKAQGLGGWLKHLTGGVHPALWVIMVPVEILGLFTKPFALTIRLFANMIAGHIVILSLLGLIFALHSPLVALGSVPMALGIFALELFVAFVQAYIFTMLSSLFIGAGLVHHGHDDHGHGEEAHGEVAHAHVSDVAGKAPGHG</sequence>
<feature type="transmembrane region" description="Helical" evidence="11">
    <location>
        <begin position="281"/>
        <end position="301"/>
    </location>
</feature>
<dbReference type="PROSITE" id="PS00449">
    <property type="entry name" value="ATPASE_A"/>
    <property type="match status" value="1"/>
</dbReference>
<evidence type="ECO:0000256" key="4">
    <source>
        <dbReference type="ARBA" id="ARBA00022547"/>
    </source>
</evidence>
<comment type="subcellular location">
    <subcellularLocation>
        <location evidence="11 12">Cell membrane</location>
        <topology evidence="11 12">Multi-pass membrane protein</topology>
    </subcellularLocation>
    <subcellularLocation>
        <location evidence="1">Membrane</location>
        <topology evidence="1">Multi-pass membrane protein</topology>
    </subcellularLocation>
</comment>
<feature type="compositionally biased region" description="Basic and acidic residues" evidence="13">
    <location>
        <begin position="43"/>
        <end position="57"/>
    </location>
</feature>
<proteinExistence type="inferred from homology"/>
<feature type="compositionally biased region" description="Basic and acidic residues" evidence="13">
    <location>
        <begin position="64"/>
        <end position="74"/>
    </location>
</feature>
<evidence type="ECO:0000256" key="11">
    <source>
        <dbReference type="HAMAP-Rule" id="MF_01393"/>
    </source>
</evidence>
<name>A0ABM7XCV4_9BACT</name>
<gene>
    <name evidence="14" type="primary">atpB2</name>
    <name evidence="11" type="synonym">atpB</name>
    <name evidence="14" type="ORF">AMPC_28110</name>
</gene>
<comment type="similarity">
    <text evidence="2 11 12">Belongs to the ATPase A chain family.</text>
</comment>
<dbReference type="InterPro" id="IPR023011">
    <property type="entry name" value="ATP_synth_F0_asu_AS"/>
</dbReference>
<evidence type="ECO:0000256" key="5">
    <source>
        <dbReference type="ARBA" id="ARBA00022692"/>
    </source>
</evidence>
<evidence type="ECO:0000313" key="14">
    <source>
        <dbReference type="EMBL" id="BDG09698.1"/>
    </source>
</evidence>
<dbReference type="HAMAP" id="MF_01393">
    <property type="entry name" value="ATP_synth_a_bact"/>
    <property type="match status" value="1"/>
</dbReference>
<feature type="transmembrane region" description="Helical" evidence="11">
    <location>
        <begin position="313"/>
        <end position="340"/>
    </location>
</feature>
<evidence type="ECO:0000256" key="3">
    <source>
        <dbReference type="ARBA" id="ARBA00022448"/>
    </source>
</evidence>
<dbReference type="Proteomes" id="UP001162734">
    <property type="component" value="Chromosome"/>
</dbReference>
<dbReference type="PANTHER" id="PTHR11410">
    <property type="entry name" value="ATP SYNTHASE SUBUNIT A"/>
    <property type="match status" value="1"/>
</dbReference>
<dbReference type="InterPro" id="IPR000568">
    <property type="entry name" value="ATP_synth_F0_asu"/>
</dbReference>
<evidence type="ECO:0000256" key="9">
    <source>
        <dbReference type="ARBA" id="ARBA00023136"/>
    </source>
</evidence>
<dbReference type="RefSeq" id="WP_248341971.1">
    <property type="nucleotide sequence ID" value="NZ_AP025592.1"/>
</dbReference>
<dbReference type="NCBIfam" id="NF009953">
    <property type="entry name" value="PRK13419.1"/>
    <property type="match status" value="1"/>
</dbReference>
<evidence type="ECO:0000313" key="15">
    <source>
        <dbReference type="Proteomes" id="UP001162734"/>
    </source>
</evidence>